<feature type="transmembrane region" description="Helical" evidence="17">
    <location>
        <begin position="451"/>
        <end position="470"/>
    </location>
</feature>
<feature type="domain" description="NADH dehydrogenase subunit 5 C-terminal" evidence="20">
    <location>
        <begin position="390"/>
        <end position="565"/>
    </location>
</feature>
<dbReference type="InterPro" id="IPR010934">
    <property type="entry name" value="NADH_DH_su5_C"/>
</dbReference>
<feature type="transmembrane region" description="Helical" evidence="17">
    <location>
        <begin position="61"/>
        <end position="78"/>
    </location>
</feature>
<dbReference type="InterPro" id="IPR001750">
    <property type="entry name" value="ND/Mrp_TM"/>
</dbReference>
<sequence>MLLISSWNLIFLVFAFFSFLSFYMSIYLLKSSLGFFMNWVVFSWGSCDVSLIFLFDWVSLMFISFVLLISGSVFFYSGEYMEGEKEMARFIFLLGGFVSSMVLLILSPNLISILLGWDGLGLVSYCLVIYYQNFNSLNAGTLTVLSNRVGDVLILLGIVLMINFGDWSFLAWMGDSGVLGFVSFLMILASLTKSAQIPFSAWLPAAMAAPTPVSSLVHSSTLVTAGVYLVIRLGWVYDFWLNEMLMILSVLTMFMAGLGASFEFDLKKVIALSTLSQLGLMMFSISLGLVKFALFHLLTHALFKALLFMSAGCIIHSYKGWQDLRSMGGVMISLPFMSVCFVISNLALSGMPFLAGFYSKDLILELSLMGELNFLSLIMLFLSTGLTVFYTFRLIYYVVRRSYVINGVSNISDGFGVMVKSCVGLTLFSVVFGSLLNWLLVDVAVVVLTSVLKNLTLLSCLSGLLTGGLISQSSYAFNKVKFSFVIWFSGSMWFLPMISSSSLSVFPLKGGASMEELGDKGWLEFMGGQGVNYYLMRLSMFMQFLSAQSLKFFIFVLWAVFSILFFF</sequence>
<keyword evidence="14 17" id="KW-0496">Mitochondrion</keyword>
<evidence type="ECO:0000256" key="14">
    <source>
        <dbReference type="ARBA" id="ARBA00023128"/>
    </source>
</evidence>
<dbReference type="Pfam" id="PF06455">
    <property type="entry name" value="NADH5_C"/>
    <property type="match status" value="1"/>
</dbReference>
<feature type="transmembrane region" description="Helical" evidence="17">
    <location>
        <begin position="215"/>
        <end position="237"/>
    </location>
</feature>
<evidence type="ECO:0000256" key="9">
    <source>
        <dbReference type="ARBA" id="ARBA00022967"/>
    </source>
</evidence>
<evidence type="ECO:0000256" key="13">
    <source>
        <dbReference type="ARBA" id="ARBA00023075"/>
    </source>
</evidence>
<feature type="transmembrane region" description="Helical" evidence="17">
    <location>
        <begin position="301"/>
        <end position="318"/>
    </location>
</feature>
<evidence type="ECO:0000256" key="3">
    <source>
        <dbReference type="ARBA" id="ARBA00012944"/>
    </source>
</evidence>
<comment type="function">
    <text evidence="17">Core subunit of the mitochondrial membrane respiratory chain NADH dehydrogenase (Complex I) which catalyzes electron transfer from NADH through the respiratory chain, using ubiquinone as an electron acceptor. Essential for the catalytic activity and assembly of complex I.</text>
</comment>
<keyword evidence="10" id="KW-0249">Electron transport</keyword>
<dbReference type="GO" id="GO:0015990">
    <property type="term" value="P:electron transport coupled proton transport"/>
    <property type="evidence" value="ECO:0007669"/>
    <property type="project" value="TreeGrafter"/>
</dbReference>
<feature type="transmembrane region" description="Helical" evidence="17">
    <location>
        <begin position="243"/>
        <end position="262"/>
    </location>
</feature>
<comment type="similarity">
    <text evidence="17">Belongs to the complex I subunit 5 family.</text>
</comment>
<evidence type="ECO:0000256" key="4">
    <source>
        <dbReference type="ARBA" id="ARBA00021096"/>
    </source>
</evidence>
<geneLocation type="mitochondrion" evidence="21"/>
<name>A0A649YDN5_9CRUS</name>
<feature type="domain" description="NADH:quinone oxidoreductase/Mrp antiporter transmembrane" evidence="18">
    <location>
        <begin position="107"/>
        <end position="383"/>
    </location>
</feature>
<dbReference type="GO" id="GO:0003954">
    <property type="term" value="F:NADH dehydrogenase activity"/>
    <property type="evidence" value="ECO:0007669"/>
    <property type="project" value="TreeGrafter"/>
</dbReference>
<comment type="subcellular location">
    <subcellularLocation>
        <location evidence="2">Mitochondrion inner membrane</location>
        <topology evidence="2">Multi-pass membrane protein</topology>
    </subcellularLocation>
</comment>
<dbReference type="PANTHER" id="PTHR42829">
    <property type="entry name" value="NADH-UBIQUINONE OXIDOREDUCTASE CHAIN 5"/>
    <property type="match status" value="1"/>
</dbReference>
<keyword evidence="12 17" id="KW-0520">NAD</keyword>
<comment type="catalytic activity">
    <reaction evidence="16 17">
        <text>a ubiquinone + NADH + 5 H(+)(in) = a ubiquinol + NAD(+) + 4 H(+)(out)</text>
        <dbReference type="Rhea" id="RHEA:29091"/>
        <dbReference type="Rhea" id="RHEA-COMP:9565"/>
        <dbReference type="Rhea" id="RHEA-COMP:9566"/>
        <dbReference type="ChEBI" id="CHEBI:15378"/>
        <dbReference type="ChEBI" id="CHEBI:16389"/>
        <dbReference type="ChEBI" id="CHEBI:17976"/>
        <dbReference type="ChEBI" id="CHEBI:57540"/>
        <dbReference type="ChEBI" id="CHEBI:57945"/>
        <dbReference type="EC" id="7.1.1.2"/>
    </reaction>
</comment>
<evidence type="ECO:0000256" key="16">
    <source>
        <dbReference type="ARBA" id="ARBA00049551"/>
    </source>
</evidence>
<protein>
    <recommendedName>
        <fullName evidence="4 17">NADH-ubiquinone oxidoreductase chain 5</fullName>
        <ecNumber evidence="3 17">7.1.1.2</ecNumber>
    </recommendedName>
</protein>
<keyword evidence="15 17" id="KW-0472">Membrane</keyword>
<feature type="transmembrane region" description="Helical" evidence="17">
    <location>
        <begin position="482"/>
        <end position="506"/>
    </location>
</feature>
<dbReference type="PRINTS" id="PR01434">
    <property type="entry name" value="NADHDHGNASE5"/>
</dbReference>
<dbReference type="GeneID" id="42896300"/>
<keyword evidence="13 17" id="KW-0830">Ubiquinone</keyword>
<gene>
    <name evidence="21" type="primary">ND5</name>
</gene>
<evidence type="ECO:0000256" key="12">
    <source>
        <dbReference type="ARBA" id="ARBA00023027"/>
    </source>
</evidence>
<evidence type="ECO:0000256" key="6">
    <source>
        <dbReference type="ARBA" id="ARBA00022660"/>
    </source>
</evidence>
<keyword evidence="11 17" id="KW-1133">Transmembrane helix</keyword>
<dbReference type="AlphaFoldDB" id="A0A649YDN5"/>
<feature type="transmembrane region" description="Helical" evidence="17">
    <location>
        <begin position="178"/>
        <end position="203"/>
    </location>
</feature>
<feature type="transmembrane region" description="Helical" evidence="17">
    <location>
        <begin position="152"/>
        <end position="172"/>
    </location>
</feature>
<keyword evidence="5 17" id="KW-0813">Transport</keyword>
<dbReference type="CTD" id="4540"/>
<dbReference type="EC" id="7.1.1.2" evidence="3 17"/>
<feature type="transmembrane region" description="Helical" evidence="17">
    <location>
        <begin position="90"/>
        <end position="107"/>
    </location>
</feature>
<dbReference type="GO" id="GO:0008137">
    <property type="term" value="F:NADH dehydrogenase (ubiquinone) activity"/>
    <property type="evidence" value="ECO:0007669"/>
    <property type="project" value="UniProtKB-EC"/>
</dbReference>
<dbReference type="Pfam" id="PF00361">
    <property type="entry name" value="Proton_antipo_M"/>
    <property type="match status" value="1"/>
</dbReference>
<evidence type="ECO:0000256" key="2">
    <source>
        <dbReference type="ARBA" id="ARBA00004448"/>
    </source>
</evidence>
<feature type="transmembrane region" description="Helical" evidence="17">
    <location>
        <begin position="541"/>
        <end position="566"/>
    </location>
</feature>
<evidence type="ECO:0000256" key="5">
    <source>
        <dbReference type="ARBA" id="ARBA00022448"/>
    </source>
</evidence>
<dbReference type="GO" id="GO:0005743">
    <property type="term" value="C:mitochondrial inner membrane"/>
    <property type="evidence" value="ECO:0007669"/>
    <property type="project" value="UniProtKB-SubCell"/>
</dbReference>
<feature type="domain" description="NADH-Ubiquinone oxidoreductase (complex I) chain 5 N-terminal" evidence="19">
    <location>
        <begin position="42"/>
        <end position="90"/>
    </location>
</feature>
<dbReference type="InterPro" id="IPR003945">
    <property type="entry name" value="NU5C-like"/>
</dbReference>
<feature type="transmembrane region" description="Helical" evidence="17">
    <location>
        <begin position="330"/>
        <end position="354"/>
    </location>
</feature>
<evidence type="ECO:0000256" key="1">
    <source>
        <dbReference type="ARBA" id="ARBA00003257"/>
    </source>
</evidence>
<dbReference type="Pfam" id="PF00662">
    <property type="entry name" value="Proton_antipo_N"/>
    <property type="match status" value="1"/>
</dbReference>
<dbReference type="RefSeq" id="YP_009716215.1">
    <property type="nucleotide sequence ID" value="NC_045306.1"/>
</dbReference>
<feature type="transmembrane region" description="Helical" evidence="17">
    <location>
        <begin position="6"/>
        <end position="29"/>
    </location>
</feature>
<reference evidence="21" key="1">
    <citation type="journal article" date="2019" name="Mitochondrial DNA Part B Resour">
        <title>Complete mitochondrial genome of the hydrothermal vent stalked barnacle Vulcanolepas fijiensis (Cirripedia, Scalpelliforms, Eolepadidae).</title>
        <authorList>
            <person name="Lee W.-K."/>
            <person name="Mi Kang H."/>
            <person name="Chan B.K.K."/>
            <person name="Ju S.-J."/>
            <person name="Kim S.-J."/>
        </authorList>
    </citation>
    <scope>NUCLEOTIDE SEQUENCE</scope>
</reference>
<evidence type="ECO:0000313" key="21">
    <source>
        <dbReference type="EMBL" id="QGL53216.1"/>
    </source>
</evidence>
<keyword evidence="6" id="KW-0679">Respiratory chain</keyword>
<evidence type="ECO:0000256" key="8">
    <source>
        <dbReference type="ARBA" id="ARBA00022792"/>
    </source>
</evidence>
<accession>A0A649YDN5</accession>
<keyword evidence="9" id="KW-1278">Translocase</keyword>
<evidence type="ECO:0000256" key="10">
    <source>
        <dbReference type="ARBA" id="ARBA00022982"/>
    </source>
</evidence>
<dbReference type="PANTHER" id="PTHR42829:SF2">
    <property type="entry name" value="NADH-UBIQUINONE OXIDOREDUCTASE CHAIN 5"/>
    <property type="match status" value="1"/>
</dbReference>
<dbReference type="EMBL" id="MN061491">
    <property type="protein sequence ID" value="QGL53216.1"/>
    <property type="molecule type" value="Genomic_DNA"/>
</dbReference>
<feature type="transmembrane region" description="Helical" evidence="17">
    <location>
        <begin position="113"/>
        <end position="131"/>
    </location>
</feature>
<dbReference type="GO" id="GO:0042773">
    <property type="term" value="P:ATP synthesis coupled electron transport"/>
    <property type="evidence" value="ECO:0007669"/>
    <property type="project" value="InterPro"/>
</dbReference>
<keyword evidence="8" id="KW-0999">Mitochondrion inner membrane</keyword>
<evidence type="ECO:0000256" key="11">
    <source>
        <dbReference type="ARBA" id="ARBA00022989"/>
    </source>
</evidence>
<evidence type="ECO:0000256" key="7">
    <source>
        <dbReference type="ARBA" id="ARBA00022692"/>
    </source>
</evidence>
<evidence type="ECO:0000259" key="20">
    <source>
        <dbReference type="Pfam" id="PF06455"/>
    </source>
</evidence>
<dbReference type="InterPro" id="IPR001516">
    <property type="entry name" value="Proton_antipo_N"/>
</dbReference>
<evidence type="ECO:0000256" key="15">
    <source>
        <dbReference type="ARBA" id="ARBA00023136"/>
    </source>
</evidence>
<evidence type="ECO:0000256" key="17">
    <source>
        <dbReference type="RuleBase" id="RU003404"/>
    </source>
</evidence>
<proteinExistence type="inferred from homology"/>
<feature type="transmembrane region" description="Helical" evidence="17">
    <location>
        <begin position="269"/>
        <end position="295"/>
    </location>
</feature>
<evidence type="ECO:0000259" key="19">
    <source>
        <dbReference type="Pfam" id="PF00662"/>
    </source>
</evidence>
<evidence type="ECO:0000259" key="18">
    <source>
        <dbReference type="Pfam" id="PF00361"/>
    </source>
</evidence>
<comment type="function">
    <text evidence="1">Core subunit of the mitochondrial membrane respiratory chain NADH dehydrogenase (Complex I) that is believed to belong to the minimal assembly required for catalysis. Complex I functions in the transfer of electrons from NADH to the respiratory chain. The immediate electron acceptor for the enzyme is believed to be ubiquinone.</text>
</comment>
<keyword evidence="7 17" id="KW-0812">Transmembrane</keyword>
<organism evidence="21">
    <name type="scientific">Vulcanolepas fijiensis</name>
    <dbReference type="NCBI Taxonomy" id="2511776"/>
    <lineage>
        <taxon>Eukaryota</taxon>
        <taxon>Metazoa</taxon>
        <taxon>Ecdysozoa</taxon>
        <taxon>Arthropoda</taxon>
        <taxon>Crustacea</taxon>
        <taxon>Multicrustacea</taxon>
        <taxon>Cirripedia</taxon>
        <taxon>Thoracica</taxon>
        <taxon>Thoracicalcarea</taxon>
        <taxon>Scalpellomorpha</taxon>
        <taxon>Neolepadoidea</taxon>
        <taxon>Neolepadidae</taxon>
        <taxon>Vulcanolepas</taxon>
    </lineage>
</organism>
<feature type="transmembrane region" description="Helical" evidence="17">
    <location>
        <begin position="417"/>
        <end position="439"/>
    </location>
</feature>
<feature type="transmembrane region" description="Helical" evidence="17">
    <location>
        <begin position="374"/>
        <end position="396"/>
    </location>
</feature>